<comment type="caution">
    <text evidence="2">The sequence shown here is derived from an EMBL/GenBank/DDBJ whole genome shotgun (WGS) entry which is preliminary data.</text>
</comment>
<dbReference type="RefSeq" id="WP_183857981.1">
    <property type="nucleotide sequence ID" value="NZ_JACHOO010000008.1"/>
</dbReference>
<dbReference type="InterPro" id="IPR000182">
    <property type="entry name" value="GNAT_dom"/>
</dbReference>
<evidence type="ECO:0000259" key="1">
    <source>
        <dbReference type="PROSITE" id="PS51186"/>
    </source>
</evidence>
<evidence type="ECO:0000313" key="3">
    <source>
        <dbReference type="Proteomes" id="UP000523821"/>
    </source>
</evidence>
<sequence length="180" mass="20218">MIETDRLRLHIWDERHRAPFAAMHADAEVMADLGGPIDRVASDEKFERYRAAEREHGTSRFAVESPEGAFLGYCGVMPRMDARHPLGPHFEIGWRFARSAWGHGYATESARAALDHATGIRGLAGIIAYAMPDNRRSQAVIARLGLIRTPERDFTLTHPRHGGPWHFWMWAVPAAATPAR</sequence>
<dbReference type="SUPFAM" id="SSF55729">
    <property type="entry name" value="Acyl-CoA N-acyltransferases (Nat)"/>
    <property type="match status" value="1"/>
</dbReference>
<dbReference type="Pfam" id="PF13302">
    <property type="entry name" value="Acetyltransf_3"/>
    <property type="match status" value="1"/>
</dbReference>
<dbReference type="InterPro" id="IPR016181">
    <property type="entry name" value="Acyl_CoA_acyltransferase"/>
</dbReference>
<dbReference type="Proteomes" id="UP000523821">
    <property type="component" value="Unassembled WGS sequence"/>
</dbReference>
<name>A0A7W9FPS5_9HYPH</name>
<dbReference type="AlphaFoldDB" id="A0A7W9FPS5"/>
<keyword evidence="3" id="KW-1185">Reference proteome</keyword>
<feature type="domain" description="N-acetyltransferase" evidence="1">
    <location>
        <begin position="7"/>
        <end position="174"/>
    </location>
</feature>
<accession>A0A7W9FPS5</accession>
<dbReference type="EMBL" id="JACHOO010000008">
    <property type="protein sequence ID" value="MBB5754548.1"/>
    <property type="molecule type" value="Genomic_DNA"/>
</dbReference>
<dbReference type="PROSITE" id="PS51186">
    <property type="entry name" value="GNAT"/>
    <property type="match status" value="1"/>
</dbReference>
<dbReference type="GO" id="GO:0016747">
    <property type="term" value="F:acyltransferase activity, transferring groups other than amino-acyl groups"/>
    <property type="evidence" value="ECO:0007669"/>
    <property type="project" value="InterPro"/>
</dbReference>
<dbReference type="Gene3D" id="3.40.630.30">
    <property type="match status" value="1"/>
</dbReference>
<proteinExistence type="predicted"/>
<dbReference type="PANTHER" id="PTHR43792">
    <property type="entry name" value="GNAT FAMILY, PUTATIVE (AFU_ORTHOLOGUE AFUA_3G00765)-RELATED-RELATED"/>
    <property type="match status" value="1"/>
</dbReference>
<dbReference type="InterPro" id="IPR051531">
    <property type="entry name" value="N-acetyltransferase"/>
</dbReference>
<dbReference type="PANTHER" id="PTHR43792:SF1">
    <property type="entry name" value="N-ACETYLTRANSFERASE DOMAIN-CONTAINING PROTEIN"/>
    <property type="match status" value="1"/>
</dbReference>
<organism evidence="2 3">
    <name type="scientific">Prosthecomicrobium pneumaticum</name>
    <dbReference type="NCBI Taxonomy" id="81895"/>
    <lineage>
        <taxon>Bacteria</taxon>
        <taxon>Pseudomonadati</taxon>
        <taxon>Pseudomonadota</taxon>
        <taxon>Alphaproteobacteria</taxon>
        <taxon>Hyphomicrobiales</taxon>
        <taxon>Kaistiaceae</taxon>
        <taxon>Prosthecomicrobium</taxon>
    </lineage>
</organism>
<reference evidence="2 3" key="1">
    <citation type="submission" date="2020-08" db="EMBL/GenBank/DDBJ databases">
        <title>Genomic Encyclopedia of Type Strains, Phase IV (KMG-IV): sequencing the most valuable type-strain genomes for metagenomic binning, comparative biology and taxonomic classification.</title>
        <authorList>
            <person name="Goeker M."/>
        </authorList>
    </citation>
    <scope>NUCLEOTIDE SEQUENCE [LARGE SCALE GENOMIC DNA]</scope>
    <source>
        <strain evidence="2 3">DSM 16268</strain>
    </source>
</reference>
<protein>
    <submittedName>
        <fullName evidence="2">RimJ/RimL family protein N-acetyltransferase</fullName>
    </submittedName>
</protein>
<evidence type="ECO:0000313" key="2">
    <source>
        <dbReference type="EMBL" id="MBB5754548.1"/>
    </source>
</evidence>
<keyword evidence="2" id="KW-0808">Transferase</keyword>
<gene>
    <name evidence="2" type="ORF">GGQ63_003634</name>
</gene>